<proteinExistence type="predicted"/>
<dbReference type="Gene3D" id="3.40.50.1820">
    <property type="entry name" value="alpha/beta hydrolase"/>
    <property type="match status" value="1"/>
</dbReference>
<dbReference type="InterPro" id="IPR029058">
    <property type="entry name" value="AB_hydrolase_fold"/>
</dbReference>
<comment type="caution">
    <text evidence="1">The sequence shown here is derived from an EMBL/GenBank/DDBJ whole genome shotgun (WGS) entry which is preliminary data.</text>
</comment>
<dbReference type="OrthoDB" id="135231at2"/>
<dbReference type="AlphaFoldDB" id="A0A158A1X9"/>
<evidence type="ECO:0000313" key="1">
    <source>
        <dbReference type="EMBL" id="SAK51719.1"/>
    </source>
</evidence>
<organism evidence="1 2">
    <name type="scientific">Caballeronia hypogeia</name>
    <dbReference type="NCBI Taxonomy" id="1777140"/>
    <lineage>
        <taxon>Bacteria</taxon>
        <taxon>Pseudomonadati</taxon>
        <taxon>Pseudomonadota</taxon>
        <taxon>Betaproteobacteria</taxon>
        <taxon>Burkholderiales</taxon>
        <taxon>Burkholderiaceae</taxon>
        <taxon>Caballeronia</taxon>
    </lineage>
</organism>
<sequence>METVLRRGKIMQATTYVKSDGVSIAYRISGETGPTLLHIPGAISNLALEQTIPNRVRYIEQMSRFCRPARFDKRGTGLSDRSASPPTFAQQVPNDWRSWGFRKAPPWRSFTRWSFRSA</sequence>
<evidence type="ECO:0008006" key="3">
    <source>
        <dbReference type="Google" id="ProtNLM"/>
    </source>
</evidence>
<evidence type="ECO:0000313" key="2">
    <source>
        <dbReference type="Proteomes" id="UP000054851"/>
    </source>
</evidence>
<dbReference type="EMBL" id="FCOA02000004">
    <property type="protein sequence ID" value="SAK51719.1"/>
    <property type="molecule type" value="Genomic_DNA"/>
</dbReference>
<dbReference type="RefSeq" id="WP_157695716.1">
    <property type="nucleotide sequence ID" value="NZ_FCOA02000004.1"/>
</dbReference>
<dbReference type="STRING" id="1777140.AWB79_01776"/>
<dbReference type="SUPFAM" id="SSF53474">
    <property type="entry name" value="alpha/beta-Hydrolases"/>
    <property type="match status" value="1"/>
</dbReference>
<gene>
    <name evidence="1" type="ORF">AWB79_01776</name>
</gene>
<name>A0A158A1X9_9BURK</name>
<accession>A0A158A1X9</accession>
<dbReference type="Proteomes" id="UP000054851">
    <property type="component" value="Unassembled WGS sequence"/>
</dbReference>
<keyword evidence="2" id="KW-1185">Reference proteome</keyword>
<protein>
    <recommendedName>
        <fullName evidence="3">Alpha/beta hydrolase</fullName>
    </recommendedName>
</protein>
<reference evidence="1" key="1">
    <citation type="submission" date="2016-01" db="EMBL/GenBank/DDBJ databases">
        <authorList>
            <person name="Peeters C."/>
        </authorList>
    </citation>
    <scope>NUCLEOTIDE SEQUENCE</scope>
    <source>
        <strain evidence="1">LMG 29322</strain>
    </source>
</reference>